<dbReference type="PROSITE" id="PS50023">
    <property type="entry name" value="LIM_DOMAIN_2"/>
    <property type="match status" value="3"/>
</dbReference>
<dbReference type="CDD" id="cd09352">
    <property type="entry name" value="LIM1_Ajuba_like"/>
    <property type="match status" value="1"/>
</dbReference>
<dbReference type="PROSITE" id="PS00478">
    <property type="entry name" value="LIM_DOMAIN_1"/>
    <property type="match status" value="1"/>
</dbReference>
<feature type="domain" description="LIM zinc-binding" evidence="16">
    <location>
        <begin position="301"/>
        <end position="362"/>
    </location>
</feature>
<evidence type="ECO:0000256" key="14">
    <source>
        <dbReference type="PROSITE-ProRule" id="PRU00125"/>
    </source>
</evidence>
<keyword evidence="15" id="KW-0175">Coiled coil</keyword>
<dbReference type="GO" id="GO:0005634">
    <property type="term" value="C:nucleus"/>
    <property type="evidence" value="ECO:0007669"/>
    <property type="project" value="UniProtKB-SubCell"/>
</dbReference>
<dbReference type="GO" id="GO:0007010">
    <property type="term" value="P:cytoskeleton organization"/>
    <property type="evidence" value="ECO:0007669"/>
    <property type="project" value="TreeGrafter"/>
</dbReference>
<dbReference type="SUPFAM" id="SSF57716">
    <property type="entry name" value="Glucocorticoid receptor-like (DNA-binding domain)"/>
    <property type="match status" value="2"/>
</dbReference>
<evidence type="ECO:0000256" key="2">
    <source>
        <dbReference type="ARBA" id="ARBA00004496"/>
    </source>
</evidence>
<reference evidence="17" key="1">
    <citation type="thesis" date="2020" institute="ProQuest LLC" country="789 East Eisenhower Parkway, Ann Arbor, MI, USA">
        <title>Comparative Genomics and Chromosome Evolution.</title>
        <authorList>
            <person name="Mudd A.B."/>
        </authorList>
    </citation>
    <scope>NUCLEOTIDE SEQUENCE</scope>
    <source>
        <strain evidence="17">Female2</strain>
        <tissue evidence="17">Blood</tissue>
    </source>
</reference>
<keyword evidence="12" id="KW-0804">Transcription</keyword>
<dbReference type="InterPro" id="IPR047248">
    <property type="entry name" value="Ajuba-like_LIM3"/>
</dbReference>
<evidence type="ECO:0000256" key="9">
    <source>
        <dbReference type="ARBA" id="ARBA00022833"/>
    </source>
</evidence>
<comment type="caution">
    <text evidence="17">The sequence shown here is derived from an EMBL/GenBank/DDBJ whole genome shotgun (WGS) entry which is preliminary data.</text>
</comment>
<dbReference type="AlphaFoldDB" id="A0A8T2JJL4"/>
<keyword evidence="9 14" id="KW-0862">Zinc</keyword>
<keyword evidence="10" id="KW-0805">Transcription regulation</keyword>
<evidence type="ECO:0000256" key="11">
    <source>
        <dbReference type="ARBA" id="ARBA00023038"/>
    </source>
</evidence>
<dbReference type="FunFam" id="2.10.110.10:FF:000036">
    <property type="entry name" value="LIM domain-containing protein 1"/>
    <property type="match status" value="1"/>
</dbReference>
<dbReference type="InterPro" id="IPR047245">
    <property type="entry name" value="Ajuba-like_LIM1"/>
</dbReference>
<evidence type="ECO:0000256" key="3">
    <source>
        <dbReference type="ARBA" id="ARBA00009611"/>
    </source>
</evidence>
<comment type="subcellular location">
    <subcellularLocation>
        <location evidence="2">Cytoplasm</location>
    </subcellularLocation>
    <subcellularLocation>
        <location evidence="1">Nucleus</location>
    </subcellularLocation>
</comment>
<evidence type="ECO:0000256" key="7">
    <source>
        <dbReference type="ARBA" id="ARBA00022723"/>
    </source>
</evidence>
<evidence type="ECO:0000256" key="10">
    <source>
        <dbReference type="ARBA" id="ARBA00023015"/>
    </source>
</evidence>
<keyword evidence="5" id="KW-0963">Cytoplasm</keyword>
<keyword evidence="11 14" id="KW-0440">LIM domain</keyword>
<dbReference type="SMART" id="SM00132">
    <property type="entry name" value="LIM"/>
    <property type="match status" value="3"/>
</dbReference>
<dbReference type="CDD" id="cd09438">
    <property type="entry name" value="LIM3_Ajuba_like"/>
    <property type="match status" value="1"/>
</dbReference>
<evidence type="ECO:0000256" key="1">
    <source>
        <dbReference type="ARBA" id="ARBA00004123"/>
    </source>
</evidence>
<keyword evidence="8" id="KW-0677">Repeat</keyword>
<dbReference type="GO" id="GO:0000932">
    <property type="term" value="C:P-body"/>
    <property type="evidence" value="ECO:0007669"/>
    <property type="project" value="TreeGrafter"/>
</dbReference>
<evidence type="ECO:0000256" key="15">
    <source>
        <dbReference type="SAM" id="Coils"/>
    </source>
</evidence>
<dbReference type="InterPro" id="IPR001781">
    <property type="entry name" value="Znf_LIM"/>
</dbReference>
<feature type="coiled-coil region" evidence="15">
    <location>
        <begin position="266"/>
        <end position="293"/>
    </location>
</feature>
<dbReference type="InterPro" id="IPR047247">
    <property type="entry name" value="Ajuba-like_LIM2"/>
</dbReference>
<evidence type="ECO:0000256" key="6">
    <source>
        <dbReference type="ARBA" id="ARBA00022491"/>
    </source>
</evidence>
<dbReference type="GO" id="GO:0005667">
    <property type="term" value="C:transcription regulator complex"/>
    <property type="evidence" value="ECO:0007669"/>
    <property type="project" value="TreeGrafter"/>
</dbReference>
<gene>
    <name evidence="17" type="ORF">GDO86_011462</name>
</gene>
<dbReference type="Pfam" id="PF00412">
    <property type="entry name" value="LIM"/>
    <property type="match status" value="3"/>
</dbReference>
<organism evidence="17 18">
    <name type="scientific">Hymenochirus boettgeri</name>
    <name type="common">Congo dwarf clawed frog</name>
    <dbReference type="NCBI Taxonomy" id="247094"/>
    <lineage>
        <taxon>Eukaryota</taxon>
        <taxon>Metazoa</taxon>
        <taxon>Chordata</taxon>
        <taxon>Craniata</taxon>
        <taxon>Vertebrata</taxon>
        <taxon>Euteleostomi</taxon>
        <taxon>Amphibia</taxon>
        <taxon>Batrachia</taxon>
        <taxon>Anura</taxon>
        <taxon>Pipoidea</taxon>
        <taxon>Pipidae</taxon>
        <taxon>Pipinae</taxon>
        <taxon>Hymenochirus</taxon>
    </lineage>
</organism>
<dbReference type="GO" id="GO:0003714">
    <property type="term" value="F:transcription corepressor activity"/>
    <property type="evidence" value="ECO:0007669"/>
    <property type="project" value="TreeGrafter"/>
</dbReference>
<feature type="domain" description="LIM zinc-binding" evidence="16">
    <location>
        <begin position="427"/>
        <end position="495"/>
    </location>
</feature>
<evidence type="ECO:0000256" key="12">
    <source>
        <dbReference type="ARBA" id="ARBA00023163"/>
    </source>
</evidence>
<dbReference type="Proteomes" id="UP000812440">
    <property type="component" value="Chromosome 6"/>
</dbReference>
<keyword evidence="7 14" id="KW-0479">Metal-binding</keyword>
<dbReference type="CDD" id="cd09355">
    <property type="entry name" value="LIM2_Ajuba_like"/>
    <property type="match status" value="1"/>
</dbReference>
<feature type="domain" description="LIM zinc-binding" evidence="16">
    <location>
        <begin position="366"/>
        <end position="426"/>
    </location>
</feature>
<evidence type="ECO:0000256" key="5">
    <source>
        <dbReference type="ARBA" id="ARBA00022490"/>
    </source>
</evidence>
<dbReference type="PANTHER" id="PTHR24219:SF3">
    <property type="entry name" value="LIM DOMAIN-CONTAINING PROTEIN 1"/>
    <property type="match status" value="1"/>
</dbReference>
<dbReference type="GO" id="GO:0014032">
    <property type="term" value="P:neural crest cell development"/>
    <property type="evidence" value="ECO:0007669"/>
    <property type="project" value="UniProtKB-ARBA"/>
</dbReference>
<dbReference type="Gene3D" id="2.10.110.10">
    <property type="entry name" value="Cysteine Rich Protein"/>
    <property type="match status" value="3"/>
</dbReference>
<evidence type="ECO:0000313" key="17">
    <source>
        <dbReference type="EMBL" id="KAG8442676.1"/>
    </source>
</evidence>
<keyword evidence="13" id="KW-0539">Nucleus</keyword>
<protein>
    <recommendedName>
        <fullName evidence="4">LIM domain-containing protein 1</fullName>
    </recommendedName>
</protein>
<dbReference type="GO" id="GO:0005912">
    <property type="term" value="C:adherens junction"/>
    <property type="evidence" value="ECO:0007669"/>
    <property type="project" value="TreeGrafter"/>
</dbReference>
<name>A0A8T2JJL4_9PIPI</name>
<dbReference type="InterPro" id="IPR047172">
    <property type="entry name" value="Ajuba-like"/>
</dbReference>
<keyword evidence="18" id="KW-1185">Reference proteome</keyword>
<accession>A0A8T2JJL4</accession>
<evidence type="ECO:0000259" key="16">
    <source>
        <dbReference type="PROSITE" id="PS50023"/>
    </source>
</evidence>
<dbReference type="OrthoDB" id="25414at2759"/>
<keyword evidence="6" id="KW-0678">Repressor</keyword>
<comment type="similarity">
    <text evidence="3">Belongs to the zyxin/ajuba family.</text>
</comment>
<dbReference type="PANTHER" id="PTHR24219">
    <property type="entry name" value="LIM DOMAIN-CONTAINING PROTEIN JUB"/>
    <property type="match status" value="1"/>
</dbReference>
<evidence type="ECO:0000256" key="13">
    <source>
        <dbReference type="ARBA" id="ARBA00023242"/>
    </source>
</evidence>
<dbReference type="GO" id="GO:0001666">
    <property type="term" value="P:response to hypoxia"/>
    <property type="evidence" value="ECO:0007669"/>
    <property type="project" value="TreeGrafter"/>
</dbReference>
<evidence type="ECO:0000256" key="8">
    <source>
        <dbReference type="ARBA" id="ARBA00022737"/>
    </source>
</evidence>
<dbReference type="EMBL" id="JAACNH010000005">
    <property type="protein sequence ID" value="KAG8442676.1"/>
    <property type="molecule type" value="Genomic_DNA"/>
</dbReference>
<dbReference type="FunFam" id="2.10.110.10:FF:000037">
    <property type="entry name" value="LIM domain-containing protein 1"/>
    <property type="match status" value="1"/>
</dbReference>
<dbReference type="FunFam" id="2.10.110.10:FF:000028">
    <property type="entry name" value="LIM domain-containing protein 1"/>
    <property type="match status" value="1"/>
</dbReference>
<sequence length="499" mass="55965">MDRYDELDMEASKFMQDLNLYEASKDGLFRIDKGLSNNPEFEETKRVFAAKMTKIHLQNQHKEKNVIDTFTTDGNCSTQKFKYSTPSTTEAINTTLPEEKCVTISPPYPGPFISPLDSTNYTGKDAYKGTFDSKFGYSSEGSLLGHGYLDKLLVDTAGTPGDSFSSQQFAFRKGLMPESETMERAYVNYNVDSENVHAVYSSPTLKNANFHQNSKTIVAVEGLVLENTEENVNSQSIVPHEDAGKSDTLQDSSALTKVKLPCQTLVQSLKQGSSKAEKKLEALTRHLEQEMDAHTKADYFGTCVKCSKGVYGANQACQAMGNLYHDNCFICSSCSRKLRGKAFYFVSGKVYCEEDFLYSGFHQSADRCFVCGHWIMDMILQALGKSFHPGCFRCVVCNVCLDGVPFTVDTENKIYCLKDYHKILAPKCATCGLSILPSEGTEETIRVVSMNKDYHIECYRCESCALELNNEDGHRCYPLEDHLFCHECHLKYLEKPSIS</sequence>
<evidence type="ECO:0000313" key="18">
    <source>
        <dbReference type="Proteomes" id="UP000812440"/>
    </source>
</evidence>
<evidence type="ECO:0000256" key="4">
    <source>
        <dbReference type="ARBA" id="ARBA00015501"/>
    </source>
</evidence>
<dbReference type="GO" id="GO:0046872">
    <property type="term" value="F:metal ion binding"/>
    <property type="evidence" value="ECO:0007669"/>
    <property type="project" value="UniProtKB-KW"/>
</dbReference>
<dbReference type="GO" id="GO:0035331">
    <property type="term" value="P:negative regulation of hippo signaling"/>
    <property type="evidence" value="ECO:0007669"/>
    <property type="project" value="TreeGrafter"/>
</dbReference>
<proteinExistence type="inferred from homology"/>